<dbReference type="SMART" id="SM00388">
    <property type="entry name" value="HisKA"/>
    <property type="match status" value="1"/>
</dbReference>
<evidence type="ECO:0000256" key="7">
    <source>
        <dbReference type="ARBA" id="ARBA00022840"/>
    </source>
</evidence>
<keyword evidence="6 12" id="KW-0418">Kinase</keyword>
<dbReference type="PRINTS" id="PR00344">
    <property type="entry name" value="BCTRLSENSOR"/>
</dbReference>
<dbReference type="SUPFAM" id="SSF55785">
    <property type="entry name" value="PYP-like sensor domain (PAS domain)"/>
    <property type="match status" value="2"/>
</dbReference>
<dbReference type="InterPro" id="IPR036890">
    <property type="entry name" value="HATPase_C_sf"/>
</dbReference>
<reference evidence="12" key="1">
    <citation type="submission" date="2022-07" db="EMBL/GenBank/DDBJ databases">
        <title>Arcobacter roscoffensis sp. nov., a marine bacterium isolated from coastal seawater collected from Roscoff, France.</title>
        <authorList>
            <person name="Pascual J."/>
            <person name="Lepeaux C."/>
            <person name="Methner A."/>
            <person name="Overmann J."/>
        </authorList>
    </citation>
    <scope>NUCLEOTIDE SEQUENCE</scope>
    <source>
        <strain evidence="12">ARW1-2F2</strain>
    </source>
</reference>
<evidence type="ECO:0000259" key="9">
    <source>
        <dbReference type="PROSITE" id="PS50109"/>
    </source>
</evidence>
<dbReference type="SMART" id="SM00387">
    <property type="entry name" value="HATPase_c"/>
    <property type="match status" value="1"/>
</dbReference>
<evidence type="ECO:0000256" key="3">
    <source>
        <dbReference type="ARBA" id="ARBA00022553"/>
    </source>
</evidence>
<feature type="domain" description="PAS" evidence="10">
    <location>
        <begin position="120"/>
        <end position="163"/>
    </location>
</feature>
<gene>
    <name evidence="12" type="ORF">NJU99_09425</name>
</gene>
<evidence type="ECO:0000256" key="1">
    <source>
        <dbReference type="ARBA" id="ARBA00000085"/>
    </source>
</evidence>
<dbReference type="PROSITE" id="PS50112">
    <property type="entry name" value="PAS"/>
    <property type="match status" value="2"/>
</dbReference>
<dbReference type="InterPro" id="IPR000014">
    <property type="entry name" value="PAS"/>
</dbReference>
<dbReference type="SMART" id="SM00086">
    <property type="entry name" value="PAC"/>
    <property type="match status" value="2"/>
</dbReference>
<dbReference type="CDD" id="cd00130">
    <property type="entry name" value="PAS"/>
    <property type="match status" value="1"/>
</dbReference>
<evidence type="ECO:0000259" key="10">
    <source>
        <dbReference type="PROSITE" id="PS50112"/>
    </source>
</evidence>
<dbReference type="SUPFAM" id="SSF55874">
    <property type="entry name" value="ATPase domain of HSP90 chaperone/DNA topoisomerase II/histidine kinase"/>
    <property type="match status" value="1"/>
</dbReference>
<evidence type="ECO:0000259" key="11">
    <source>
        <dbReference type="PROSITE" id="PS50113"/>
    </source>
</evidence>
<dbReference type="Pfam" id="PF13426">
    <property type="entry name" value="PAS_9"/>
    <property type="match status" value="2"/>
</dbReference>
<name>A0ABY5E1Q5_9BACT</name>
<accession>A0ABY5E1Q5</accession>
<dbReference type="InterPro" id="IPR036097">
    <property type="entry name" value="HisK_dim/P_sf"/>
</dbReference>
<keyword evidence="4" id="KW-0808">Transferase</keyword>
<dbReference type="PANTHER" id="PTHR43065">
    <property type="entry name" value="SENSOR HISTIDINE KINASE"/>
    <property type="match status" value="1"/>
</dbReference>
<dbReference type="InterPro" id="IPR003661">
    <property type="entry name" value="HisK_dim/P_dom"/>
</dbReference>
<dbReference type="EMBL" id="CP100595">
    <property type="protein sequence ID" value="UTJ05484.1"/>
    <property type="molecule type" value="Genomic_DNA"/>
</dbReference>
<dbReference type="RefSeq" id="WP_254575665.1">
    <property type="nucleotide sequence ID" value="NZ_CP100595.1"/>
</dbReference>
<evidence type="ECO:0000256" key="5">
    <source>
        <dbReference type="ARBA" id="ARBA00022741"/>
    </source>
</evidence>
<protein>
    <recommendedName>
        <fullName evidence="2">histidine kinase</fullName>
        <ecNumber evidence="2">2.7.13.3</ecNumber>
    </recommendedName>
</protein>
<dbReference type="InterPro" id="IPR001610">
    <property type="entry name" value="PAC"/>
</dbReference>
<organism evidence="12 13">
    <name type="scientific">Arcobacter roscoffensis</name>
    <dbReference type="NCBI Taxonomy" id="2961520"/>
    <lineage>
        <taxon>Bacteria</taxon>
        <taxon>Pseudomonadati</taxon>
        <taxon>Campylobacterota</taxon>
        <taxon>Epsilonproteobacteria</taxon>
        <taxon>Campylobacterales</taxon>
        <taxon>Arcobacteraceae</taxon>
        <taxon>Arcobacter</taxon>
    </lineage>
</organism>
<evidence type="ECO:0000256" key="2">
    <source>
        <dbReference type="ARBA" id="ARBA00012438"/>
    </source>
</evidence>
<keyword evidence="13" id="KW-1185">Reference proteome</keyword>
<dbReference type="PROSITE" id="PS50113">
    <property type="entry name" value="PAC"/>
    <property type="match status" value="1"/>
</dbReference>
<dbReference type="NCBIfam" id="TIGR00229">
    <property type="entry name" value="sensory_box"/>
    <property type="match status" value="2"/>
</dbReference>
<keyword evidence="8" id="KW-0902">Two-component regulatory system</keyword>
<proteinExistence type="predicted"/>
<dbReference type="InterPro" id="IPR003594">
    <property type="entry name" value="HATPase_dom"/>
</dbReference>
<dbReference type="EC" id="2.7.13.3" evidence="2"/>
<dbReference type="Gene3D" id="3.30.450.20">
    <property type="entry name" value="PAS domain"/>
    <property type="match status" value="3"/>
</dbReference>
<dbReference type="InterPro" id="IPR035965">
    <property type="entry name" value="PAS-like_dom_sf"/>
</dbReference>
<dbReference type="Proteomes" id="UP001060012">
    <property type="component" value="Chromosome"/>
</dbReference>
<evidence type="ECO:0000313" key="13">
    <source>
        <dbReference type="Proteomes" id="UP001060012"/>
    </source>
</evidence>
<evidence type="ECO:0000256" key="8">
    <source>
        <dbReference type="ARBA" id="ARBA00023012"/>
    </source>
</evidence>
<feature type="domain" description="PAS" evidence="10">
    <location>
        <begin position="246"/>
        <end position="284"/>
    </location>
</feature>
<dbReference type="PROSITE" id="PS50109">
    <property type="entry name" value="HIS_KIN"/>
    <property type="match status" value="1"/>
</dbReference>
<dbReference type="InterPro" id="IPR004358">
    <property type="entry name" value="Sig_transdc_His_kin-like_C"/>
</dbReference>
<dbReference type="SMART" id="SM00091">
    <property type="entry name" value="PAS"/>
    <property type="match status" value="2"/>
</dbReference>
<dbReference type="PANTHER" id="PTHR43065:SF10">
    <property type="entry name" value="PEROXIDE STRESS-ACTIVATED HISTIDINE KINASE MAK3"/>
    <property type="match status" value="1"/>
</dbReference>
<keyword evidence="3" id="KW-0597">Phosphoprotein</keyword>
<evidence type="ECO:0000256" key="4">
    <source>
        <dbReference type="ARBA" id="ARBA00022679"/>
    </source>
</evidence>
<feature type="domain" description="PAC" evidence="11">
    <location>
        <begin position="310"/>
        <end position="364"/>
    </location>
</feature>
<dbReference type="Pfam" id="PF02518">
    <property type="entry name" value="HATPase_c"/>
    <property type="match status" value="1"/>
</dbReference>
<dbReference type="CDD" id="cd00082">
    <property type="entry name" value="HisKA"/>
    <property type="match status" value="1"/>
</dbReference>
<comment type="catalytic activity">
    <reaction evidence="1">
        <text>ATP + protein L-histidine = ADP + protein N-phospho-L-histidine.</text>
        <dbReference type="EC" id="2.7.13.3"/>
    </reaction>
</comment>
<dbReference type="Gene3D" id="1.10.287.130">
    <property type="match status" value="1"/>
</dbReference>
<dbReference type="SUPFAM" id="SSF47384">
    <property type="entry name" value="Homodimeric domain of signal transducing histidine kinase"/>
    <property type="match status" value="1"/>
</dbReference>
<dbReference type="Pfam" id="PF00512">
    <property type="entry name" value="HisKA"/>
    <property type="match status" value="1"/>
</dbReference>
<dbReference type="InterPro" id="IPR005467">
    <property type="entry name" value="His_kinase_dom"/>
</dbReference>
<dbReference type="GO" id="GO:0016301">
    <property type="term" value="F:kinase activity"/>
    <property type="evidence" value="ECO:0007669"/>
    <property type="project" value="UniProtKB-KW"/>
</dbReference>
<dbReference type="Gene3D" id="3.30.565.10">
    <property type="entry name" value="Histidine kinase-like ATPase, C-terminal domain"/>
    <property type="match status" value="1"/>
</dbReference>
<dbReference type="InterPro" id="IPR000700">
    <property type="entry name" value="PAS-assoc_C"/>
</dbReference>
<keyword evidence="5" id="KW-0547">Nucleotide-binding</keyword>
<keyword evidence="7" id="KW-0067">ATP-binding</keyword>
<evidence type="ECO:0000256" key="6">
    <source>
        <dbReference type="ARBA" id="ARBA00022777"/>
    </source>
</evidence>
<sequence length="605" mass="70503">MKNNFLKFIVENSSDIAYEIDLKTRKIKWYKDINTILEYEKEKNLSNIDSFIEIIKKNHQKYFLEKIDSKDNEQKEIKYKIKKNNKDYQEWIDTFIKVENKIYGICKINYKKLSVELKKSKKRYQKLFEANKIPVLVTSLKTGKLVKVNKAANKFYGYTNKEFKKLHITDINTLPFDEIRSEVSKSLNGDKDCFNFKHKIKSGRVIDVEVYTGPISLKNEDLLYSIVFDITKRKQALKKLKLSDTIYENTKEGIFITDLDTRILSVNKAFEDITGYKEEEVVNKKVSILKSNKHSKAFYNNLWGSIKSKGSWEGEIINRNKRGNFFHQWVTINSVYDDNNKPTNYISVFTDFTKLKEQEQLLREKDKIMFQQSKMASMGEMLKNIAHQWRQPLSVITSSASGLKLKKEFGMLSDEDFNEFAEGILKSATYLSQTIDDFSNYFKNSSDQEVFLVNDVIEKAIQLTDSSLKSWDISVNTNFKKDCEIFGIKNELIQVLLNIINNSKDAYKNQKDIKKVIEIETKEELLNSSITIKDFAGGIDEGILDKIFEPYFTTKHQSQGTGIGLYMSKQIVEDRLNGSINVENIYEENKKGVMFKILIPINENK</sequence>
<feature type="domain" description="Histidine kinase" evidence="9">
    <location>
        <begin position="384"/>
        <end position="603"/>
    </location>
</feature>
<evidence type="ECO:0000313" key="12">
    <source>
        <dbReference type="EMBL" id="UTJ05484.1"/>
    </source>
</evidence>